<accession>A0A1N7APQ8</accession>
<dbReference type="Proteomes" id="UP000255231">
    <property type="component" value="Unassembled WGS sequence"/>
</dbReference>
<dbReference type="KEGG" id="cil:EG358_16060"/>
<dbReference type="EMBL" id="FTMF01000026">
    <property type="protein sequence ID" value="SIR41044.1"/>
    <property type="molecule type" value="Genomic_DNA"/>
</dbReference>
<gene>
    <name evidence="3" type="ORF">NCTC13560_00471</name>
    <name evidence="1" type="ORF">SAMN05421682_11332</name>
    <name evidence="2" type="ORF">SAMN05421682_1267</name>
</gene>
<dbReference type="AlphaFoldDB" id="A0A1N7APQ8"/>
<dbReference type="GeneID" id="303675219"/>
<evidence type="ECO:0000313" key="3">
    <source>
        <dbReference type="EMBL" id="SUX41671.1"/>
    </source>
</evidence>
<sequence>MYGRIAPRVLANFSETAVVHGNSLKSLRPTWGYKLHHVDGTFLKNGITSALKAESRYTKAFMSDKVMVEKILFPNRAAAYQWEFQQNQILRGPLNFNMH</sequence>
<dbReference type="RefSeq" id="WP_123890133.1">
    <property type="nucleotide sequence ID" value="NZ_CP033929.1"/>
</dbReference>
<evidence type="ECO:0000313" key="5">
    <source>
        <dbReference type="Proteomes" id="UP000255231"/>
    </source>
</evidence>
<keyword evidence="4" id="KW-1185">Reference proteome</keyword>
<dbReference type="EMBL" id="UFVS01000001">
    <property type="protein sequence ID" value="SUX41671.1"/>
    <property type="molecule type" value="Genomic_DNA"/>
</dbReference>
<dbReference type="OrthoDB" id="6225685at2"/>
<evidence type="ECO:0000313" key="1">
    <source>
        <dbReference type="EMBL" id="SIR13946.1"/>
    </source>
</evidence>
<evidence type="ECO:0000313" key="2">
    <source>
        <dbReference type="EMBL" id="SIR41044.1"/>
    </source>
</evidence>
<evidence type="ECO:0000313" key="4">
    <source>
        <dbReference type="Proteomes" id="UP000185725"/>
    </source>
</evidence>
<dbReference type="EMBL" id="FTMF01000013">
    <property type="protein sequence ID" value="SIR13946.1"/>
    <property type="molecule type" value="Genomic_DNA"/>
</dbReference>
<proteinExistence type="predicted"/>
<organism evidence="3 5">
    <name type="scientific">Chryseobacterium indoltheticum</name>
    <dbReference type="NCBI Taxonomy" id="254"/>
    <lineage>
        <taxon>Bacteria</taxon>
        <taxon>Pseudomonadati</taxon>
        <taxon>Bacteroidota</taxon>
        <taxon>Flavobacteriia</taxon>
        <taxon>Flavobacteriales</taxon>
        <taxon>Weeksellaceae</taxon>
        <taxon>Chryseobacterium group</taxon>
        <taxon>Chryseobacterium</taxon>
    </lineage>
</organism>
<name>A0A1N7APQ8_9FLAO</name>
<reference evidence="3 5" key="2">
    <citation type="submission" date="2018-06" db="EMBL/GenBank/DDBJ databases">
        <authorList>
            <consortium name="Pathogen Informatics"/>
            <person name="Doyle S."/>
        </authorList>
    </citation>
    <scope>NUCLEOTIDE SEQUENCE [LARGE SCALE GENOMIC DNA]</scope>
    <source>
        <strain evidence="3 5">NCTC13560</strain>
    </source>
</reference>
<dbReference type="Proteomes" id="UP000185725">
    <property type="component" value="Unassembled WGS sequence"/>
</dbReference>
<reference evidence="1 4" key="1">
    <citation type="submission" date="2017-01" db="EMBL/GenBank/DDBJ databases">
        <authorList>
            <person name="Varghese N."/>
            <person name="Submissions S."/>
        </authorList>
    </citation>
    <scope>NUCLEOTIDE SEQUENCE [LARGE SCALE GENOMIC DNA]</scope>
    <source>
        <strain evidence="1 4">ATCC 27950</strain>
    </source>
</reference>
<protein>
    <submittedName>
        <fullName evidence="3">Uncharacterized protein</fullName>
    </submittedName>
</protein>